<dbReference type="PANTHER" id="PTHR13903:SF8">
    <property type="entry name" value="PIRIN"/>
    <property type="match status" value="1"/>
</dbReference>
<sequence length="299" mass="32876">MLERITRPSLECTMNTPLVIRPRAEDVEGQPILRPLPSAKCRSVGPFVFFDHMLETRYPPGKGINIRQHPHIGLSTLTYLFQGQIQHKDSLGSDQVVDTGDVSWMTAGSAIAHVERTPEALKENGFTMHGLQIWLASPKDHEQGPGHYSHHPAATLPVSENLGVKIRMIAGTGFCLESPVPVLSPTLYAELTLQSATTLLIPTEHEERALYVLSGEVQLDGETLEPHALVVLPEGEEMTLFAESDCHAVLFGGAPLDGPRRINWNFVASDPAAIDEARRRWAAGDWPTVPGEVERIELP</sequence>
<name>A0A1H1H6W0_9PSED</name>
<dbReference type="Proteomes" id="UP000199570">
    <property type="component" value="Unassembled WGS sequence"/>
</dbReference>
<accession>A0A1H1H6W0</accession>
<reference evidence="7" key="1">
    <citation type="submission" date="2016-10" db="EMBL/GenBank/DDBJ databases">
        <authorList>
            <person name="Varghese N."/>
            <person name="Submissions S."/>
        </authorList>
    </citation>
    <scope>NUCLEOTIDE SEQUENCE [LARGE SCALE GENOMIC DNA]</scope>
    <source>
        <strain evidence="7">BS3775</strain>
    </source>
</reference>
<dbReference type="Pfam" id="PF05726">
    <property type="entry name" value="Pirin_C"/>
    <property type="match status" value="1"/>
</dbReference>
<dbReference type="AlphaFoldDB" id="A0A1H1H6W0"/>
<protein>
    <recommendedName>
        <fullName evidence="8">Pirin family protein</fullName>
    </recommendedName>
</protein>
<dbReference type="PIRSF" id="PIRSF006232">
    <property type="entry name" value="Pirin"/>
    <property type="match status" value="1"/>
</dbReference>
<dbReference type="CDD" id="cd02909">
    <property type="entry name" value="cupin_pirin_N"/>
    <property type="match status" value="1"/>
</dbReference>
<gene>
    <name evidence="6" type="ORF">SAMN04490195_3839</name>
</gene>
<dbReference type="Gene3D" id="2.60.120.10">
    <property type="entry name" value="Jelly Rolls"/>
    <property type="match status" value="2"/>
</dbReference>
<dbReference type="InterPro" id="IPR008778">
    <property type="entry name" value="Pirin_C_dom"/>
</dbReference>
<dbReference type="InterPro" id="IPR003829">
    <property type="entry name" value="Pirin_N_dom"/>
</dbReference>
<evidence type="ECO:0000259" key="5">
    <source>
        <dbReference type="Pfam" id="PF05726"/>
    </source>
</evidence>
<evidence type="ECO:0008006" key="8">
    <source>
        <dbReference type="Google" id="ProtNLM"/>
    </source>
</evidence>
<evidence type="ECO:0000256" key="1">
    <source>
        <dbReference type="ARBA" id="ARBA00008416"/>
    </source>
</evidence>
<dbReference type="InterPro" id="IPR011051">
    <property type="entry name" value="RmlC_Cupin_sf"/>
</dbReference>
<evidence type="ECO:0000259" key="4">
    <source>
        <dbReference type="Pfam" id="PF02678"/>
    </source>
</evidence>
<feature type="binding site" evidence="2">
    <location>
        <position position="71"/>
    </location>
    <ligand>
        <name>Fe cation</name>
        <dbReference type="ChEBI" id="CHEBI:24875"/>
    </ligand>
</feature>
<feature type="domain" description="Pirin C-terminal" evidence="5">
    <location>
        <begin position="188"/>
        <end position="284"/>
    </location>
</feature>
<dbReference type="Pfam" id="PF02678">
    <property type="entry name" value="Pirin"/>
    <property type="match status" value="1"/>
</dbReference>
<proteinExistence type="inferred from homology"/>
<dbReference type="GO" id="GO:0046872">
    <property type="term" value="F:metal ion binding"/>
    <property type="evidence" value="ECO:0007669"/>
    <property type="project" value="UniProtKB-KW"/>
</dbReference>
<dbReference type="InterPro" id="IPR014710">
    <property type="entry name" value="RmlC-like_jellyroll"/>
</dbReference>
<evidence type="ECO:0000313" key="7">
    <source>
        <dbReference type="Proteomes" id="UP000199570"/>
    </source>
</evidence>
<keyword evidence="7" id="KW-1185">Reference proteome</keyword>
<dbReference type="CDD" id="cd02247">
    <property type="entry name" value="cupin_pirin_C"/>
    <property type="match status" value="1"/>
</dbReference>
<feature type="domain" description="Pirin N-terminal" evidence="4">
    <location>
        <begin position="37"/>
        <end position="135"/>
    </location>
</feature>
<comment type="similarity">
    <text evidence="1 3">Belongs to the pirin family.</text>
</comment>
<evidence type="ECO:0000256" key="2">
    <source>
        <dbReference type="PIRSR" id="PIRSR006232-1"/>
    </source>
</evidence>
<organism evidence="6 7">
    <name type="scientific">Pseudomonas moorei</name>
    <dbReference type="NCBI Taxonomy" id="395599"/>
    <lineage>
        <taxon>Bacteria</taxon>
        <taxon>Pseudomonadati</taxon>
        <taxon>Pseudomonadota</taxon>
        <taxon>Gammaproteobacteria</taxon>
        <taxon>Pseudomonadales</taxon>
        <taxon>Pseudomonadaceae</taxon>
        <taxon>Pseudomonas</taxon>
    </lineage>
</organism>
<dbReference type="PANTHER" id="PTHR13903">
    <property type="entry name" value="PIRIN-RELATED"/>
    <property type="match status" value="1"/>
</dbReference>
<dbReference type="InterPro" id="IPR012093">
    <property type="entry name" value="Pirin"/>
</dbReference>
<feature type="binding site" evidence="2">
    <location>
        <position position="113"/>
    </location>
    <ligand>
        <name>Fe cation</name>
        <dbReference type="ChEBI" id="CHEBI:24875"/>
    </ligand>
</feature>
<keyword evidence="2" id="KW-0479">Metal-binding</keyword>
<evidence type="ECO:0000313" key="6">
    <source>
        <dbReference type="EMBL" id="SDR21190.1"/>
    </source>
</evidence>
<dbReference type="EMBL" id="FNKJ01000003">
    <property type="protein sequence ID" value="SDR21190.1"/>
    <property type="molecule type" value="Genomic_DNA"/>
</dbReference>
<comment type="cofactor">
    <cofactor evidence="2">
        <name>Fe cation</name>
        <dbReference type="ChEBI" id="CHEBI:24875"/>
    </cofactor>
    <text evidence="2">Binds 1 Fe cation per subunit.</text>
</comment>
<dbReference type="SUPFAM" id="SSF51182">
    <property type="entry name" value="RmlC-like cupins"/>
    <property type="match status" value="1"/>
</dbReference>
<feature type="binding site" evidence="2">
    <location>
        <position position="115"/>
    </location>
    <ligand>
        <name>Fe cation</name>
        <dbReference type="ChEBI" id="CHEBI:24875"/>
    </ligand>
</feature>
<evidence type="ECO:0000256" key="3">
    <source>
        <dbReference type="RuleBase" id="RU003457"/>
    </source>
</evidence>
<keyword evidence="2" id="KW-0408">Iron</keyword>
<feature type="binding site" evidence="2">
    <location>
        <position position="69"/>
    </location>
    <ligand>
        <name>Fe cation</name>
        <dbReference type="ChEBI" id="CHEBI:24875"/>
    </ligand>
</feature>